<name>A0A1F5LER6_PENAI</name>
<dbReference type="Proteomes" id="UP000177622">
    <property type="component" value="Unassembled WGS sequence"/>
</dbReference>
<sequence length="217" mass="25251">MSKRLPSGRVSRSVSRGNGLPLVSDPIRSVQEAAWDDDDYQSIDATHYALKTVNKHIERRLSKLQANTTRLKRELWLLQRHIKEFRHPLFENWEADMLTRLIEVAHAHQHRKLPGGVVLGQSSFAERENLTHAFSIAAKGIRQSTLQKLGLSEKYHQALQRYSEVAPYRSTNPFQTEFAFAKWLVEEQENRPELYTFWSKLFPVCYDRSIQQSASIF</sequence>
<organism evidence="1 2">
    <name type="scientific">Penicillium arizonense</name>
    <dbReference type="NCBI Taxonomy" id="1835702"/>
    <lineage>
        <taxon>Eukaryota</taxon>
        <taxon>Fungi</taxon>
        <taxon>Dikarya</taxon>
        <taxon>Ascomycota</taxon>
        <taxon>Pezizomycotina</taxon>
        <taxon>Eurotiomycetes</taxon>
        <taxon>Eurotiomycetidae</taxon>
        <taxon>Eurotiales</taxon>
        <taxon>Aspergillaceae</taxon>
        <taxon>Penicillium</taxon>
    </lineage>
</organism>
<gene>
    <name evidence="1" type="ORF">PENARI_c013G00564</name>
</gene>
<dbReference type="RefSeq" id="XP_022487031.1">
    <property type="nucleotide sequence ID" value="XM_022633097.1"/>
</dbReference>
<dbReference type="OrthoDB" id="4526473at2759"/>
<evidence type="ECO:0000313" key="2">
    <source>
        <dbReference type="Proteomes" id="UP000177622"/>
    </source>
</evidence>
<evidence type="ECO:0000313" key="1">
    <source>
        <dbReference type="EMBL" id="OGE51587.1"/>
    </source>
</evidence>
<dbReference type="AlphaFoldDB" id="A0A1F5LER6"/>
<dbReference type="EMBL" id="LXJU01000013">
    <property type="protein sequence ID" value="OGE51587.1"/>
    <property type="molecule type" value="Genomic_DNA"/>
</dbReference>
<protein>
    <submittedName>
        <fullName evidence="1">Uncharacterized protein</fullName>
    </submittedName>
</protein>
<keyword evidence="2" id="KW-1185">Reference proteome</keyword>
<accession>A0A1F5LER6</accession>
<dbReference type="GeneID" id="34577831"/>
<reference evidence="1 2" key="1">
    <citation type="journal article" date="2016" name="Sci. Rep.">
        <title>Penicillium arizonense, a new, genome sequenced fungal species, reveals a high chemical diversity in secreted metabolites.</title>
        <authorList>
            <person name="Grijseels S."/>
            <person name="Nielsen J.C."/>
            <person name="Randelovic M."/>
            <person name="Nielsen J."/>
            <person name="Nielsen K.F."/>
            <person name="Workman M."/>
            <person name="Frisvad J.C."/>
        </authorList>
    </citation>
    <scope>NUCLEOTIDE SEQUENCE [LARGE SCALE GENOMIC DNA]</scope>
    <source>
        <strain evidence="1 2">CBS 141311</strain>
    </source>
</reference>
<proteinExistence type="predicted"/>
<comment type="caution">
    <text evidence="1">The sequence shown here is derived from an EMBL/GenBank/DDBJ whole genome shotgun (WGS) entry which is preliminary data.</text>
</comment>